<keyword evidence="16" id="KW-1185">Reference proteome</keyword>
<evidence type="ECO:0000256" key="2">
    <source>
        <dbReference type="ARBA" id="ARBA00004742"/>
    </source>
</evidence>
<comment type="pathway">
    <text evidence="2 13 14">Carbohydrate biosynthesis; gluconeogenesis.</text>
</comment>
<evidence type="ECO:0000256" key="4">
    <source>
        <dbReference type="ARBA" id="ARBA00007422"/>
    </source>
</evidence>
<dbReference type="RefSeq" id="WP_136130075.1">
    <property type="nucleotide sequence ID" value="NZ_PDKU01000001.1"/>
</dbReference>
<organism evidence="15 16">
    <name type="scientific">Candidatus Pantoea edessiphila</name>
    <dbReference type="NCBI Taxonomy" id="2044610"/>
    <lineage>
        <taxon>Bacteria</taxon>
        <taxon>Pseudomonadati</taxon>
        <taxon>Pseudomonadota</taxon>
        <taxon>Gammaproteobacteria</taxon>
        <taxon>Enterobacterales</taxon>
        <taxon>Erwiniaceae</taxon>
        <taxon>Pantoea</taxon>
    </lineage>
</organism>
<dbReference type="Proteomes" id="UP000296144">
    <property type="component" value="Unassembled WGS sequence"/>
</dbReference>
<keyword evidence="9 13" id="KW-0963">Cytoplasm</keyword>
<dbReference type="UniPathway" id="UPA00138"/>
<dbReference type="PANTHER" id="PTHR21139:SF42">
    <property type="entry name" value="TRIOSEPHOSPHATE ISOMERASE"/>
    <property type="match status" value="1"/>
</dbReference>
<dbReference type="GO" id="GO:0019563">
    <property type="term" value="P:glycerol catabolic process"/>
    <property type="evidence" value="ECO:0007669"/>
    <property type="project" value="TreeGrafter"/>
</dbReference>
<feature type="active site" description="Electrophile" evidence="13">
    <location>
        <position position="94"/>
    </location>
</feature>
<keyword evidence="8 13" id="KW-0312">Gluconeogenesis</keyword>
<dbReference type="OrthoDB" id="9809429at2"/>
<comment type="catalytic activity">
    <reaction evidence="1 13 14">
        <text>D-glyceraldehyde 3-phosphate = dihydroxyacetone phosphate</text>
        <dbReference type="Rhea" id="RHEA:18585"/>
        <dbReference type="ChEBI" id="CHEBI:57642"/>
        <dbReference type="ChEBI" id="CHEBI:59776"/>
        <dbReference type="EC" id="5.3.1.1"/>
    </reaction>
</comment>
<dbReference type="InterPro" id="IPR000652">
    <property type="entry name" value="Triosephosphate_isomerase"/>
</dbReference>
<keyword evidence="11 13" id="KW-0413">Isomerase</keyword>
<dbReference type="UniPathway" id="UPA00109">
    <property type="reaction ID" value="UER00189"/>
</dbReference>
<dbReference type="GO" id="GO:0005829">
    <property type="term" value="C:cytosol"/>
    <property type="evidence" value="ECO:0007669"/>
    <property type="project" value="TreeGrafter"/>
</dbReference>
<comment type="caution">
    <text evidence="13">Lacks conserved residue(s) required for the propagation of feature annotation.</text>
</comment>
<dbReference type="EC" id="5.3.1.1" evidence="6 13"/>
<sequence length="259" mass="28470">MRSPLIIGNWKLNGNSLILDTLVNELNKKLFSIKKCQIAIAPPIVYLDRISKSISNNIKLCAQNVDINLSGAFTGDISAEMLKDIGVKYIIVGHSERRLYHREDNNYIAQKYAVIKSLGLTPVLCIGETSIENINGKTKEVCKLQIDTILDCQGITAFKNAVIAYEPVWAIGTGKSATPLQIQSVHKFIRNYIAQQDIDIADELIIQYGGSINITNAATIIIQPDVDGFLVGAASLNPTVFSNVIKIVETSKNLIKNKN</sequence>
<dbReference type="HAMAP" id="MF_00147_B">
    <property type="entry name" value="TIM_B"/>
    <property type="match status" value="1"/>
</dbReference>
<feature type="active site" description="Proton acceptor" evidence="13">
    <location>
        <position position="166"/>
    </location>
</feature>
<evidence type="ECO:0000313" key="15">
    <source>
        <dbReference type="EMBL" id="PPI86912.1"/>
    </source>
</evidence>
<comment type="function">
    <text evidence="12 13">Involved in the gluconeogenesis. Catalyzes stereospecifically the conversion of dihydroxyacetone phosphate (DHAP) to D-glyceraldehyde-3-phosphate (G3P).</text>
</comment>
<dbReference type="GO" id="GO:0006096">
    <property type="term" value="P:glycolytic process"/>
    <property type="evidence" value="ECO:0007669"/>
    <property type="project" value="UniProtKB-UniRule"/>
</dbReference>
<name>A0A2P5SX82_9GAMM</name>
<dbReference type="PANTHER" id="PTHR21139">
    <property type="entry name" value="TRIOSEPHOSPHATE ISOMERASE"/>
    <property type="match status" value="1"/>
</dbReference>
<evidence type="ECO:0000256" key="13">
    <source>
        <dbReference type="HAMAP-Rule" id="MF_00147"/>
    </source>
</evidence>
<protein>
    <recommendedName>
        <fullName evidence="7 13">Triosephosphate isomerase</fullName>
        <shortName evidence="13">TIM</shortName>
        <shortName evidence="13">TPI</shortName>
        <ecNumber evidence="6 13">5.3.1.1</ecNumber>
    </recommendedName>
    <alternativeName>
        <fullName evidence="13">Triose-phosphate isomerase</fullName>
    </alternativeName>
</protein>
<evidence type="ECO:0000256" key="12">
    <source>
        <dbReference type="ARBA" id="ARBA00055680"/>
    </source>
</evidence>
<comment type="similarity">
    <text evidence="4 13 14">Belongs to the triosephosphate isomerase family.</text>
</comment>
<evidence type="ECO:0000256" key="3">
    <source>
        <dbReference type="ARBA" id="ARBA00004939"/>
    </source>
</evidence>
<comment type="caution">
    <text evidence="15">The sequence shown here is derived from an EMBL/GenBank/DDBJ whole genome shotgun (WGS) entry which is preliminary data.</text>
</comment>
<evidence type="ECO:0000256" key="8">
    <source>
        <dbReference type="ARBA" id="ARBA00022432"/>
    </source>
</evidence>
<evidence type="ECO:0000313" key="16">
    <source>
        <dbReference type="Proteomes" id="UP000296144"/>
    </source>
</evidence>
<evidence type="ECO:0000256" key="1">
    <source>
        <dbReference type="ARBA" id="ARBA00000474"/>
    </source>
</evidence>
<keyword evidence="10 13" id="KW-0324">Glycolysis</keyword>
<dbReference type="GO" id="GO:0004807">
    <property type="term" value="F:triose-phosphate isomerase activity"/>
    <property type="evidence" value="ECO:0007669"/>
    <property type="project" value="UniProtKB-UniRule"/>
</dbReference>
<evidence type="ECO:0000256" key="14">
    <source>
        <dbReference type="RuleBase" id="RU363013"/>
    </source>
</evidence>
<comment type="subunit">
    <text evidence="5 13 14">Homodimer.</text>
</comment>
<dbReference type="EMBL" id="PDKU01000001">
    <property type="protein sequence ID" value="PPI86912.1"/>
    <property type="molecule type" value="Genomic_DNA"/>
</dbReference>
<feature type="binding site" evidence="13">
    <location>
        <position position="211"/>
    </location>
    <ligand>
        <name>substrate</name>
    </ligand>
</feature>
<dbReference type="GO" id="GO:0006094">
    <property type="term" value="P:gluconeogenesis"/>
    <property type="evidence" value="ECO:0007669"/>
    <property type="project" value="UniProtKB-UniRule"/>
</dbReference>
<evidence type="ECO:0000256" key="9">
    <source>
        <dbReference type="ARBA" id="ARBA00022490"/>
    </source>
</evidence>
<dbReference type="InterPro" id="IPR022896">
    <property type="entry name" value="TrioseP_Isoase_bac/euk"/>
</dbReference>
<evidence type="ECO:0000256" key="11">
    <source>
        <dbReference type="ARBA" id="ARBA00023235"/>
    </source>
</evidence>
<evidence type="ECO:0000256" key="7">
    <source>
        <dbReference type="ARBA" id="ARBA00019397"/>
    </source>
</evidence>
<dbReference type="Pfam" id="PF00121">
    <property type="entry name" value="TIM"/>
    <property type="match status" value="1"/>
</dbReference>
<evidence type="ECO:0000256" key="5">
    <source>
        <dbReference type="ARBA" id="ARBA00011738"/>
    </source>
</evidence>
<evidence type="ECO:0000256" key="10">
    <source>
        <dbReference type="ARBA" id="ARBA00023152"/>
    </source>
</evidence>
<dbReference type="GO" id="GO:0046166">
    <property type="term" value="P:glyceraldehyde-3-phosphate biosynthetic process"/>
    <property type="evidence" value="ECO:0007669"/>
    <property type="project" value="TreeGrafter"/>
</dbReference>
<dbReference type="InterPro" id="IPR020861">
    <property type="entry name" value="Triosephosphate_isomerase_AS"/>
</dbReference>
<comment type="pathway">
    <text evidence="13 14">Carbohydrate degradation; glycolysis; D-glyceraldehyde 3-phosphate from glycerone phosphate: step 1/1.</text>
</comment>
<evidence type="ECO:0000256" key="6">
    <source>
        <dbReference type="ARBA" id="ARBA00011940"/>
    </source>
</evidence>
<dbReference type="InterPro" id="IPR013785">
    <property type="entry name" value="Aldolase_TIM"/>
</dbReference>
<comment type="pathway">
    <text evidence="3">Carbohydrate metabolism; erythritol degradation.</text>
</comment>
<feature type="binding site" evidence="13">
    <location>
        <position position="172"/>
    </location>
    <ligand>
        <name>substrate</name>
    </ligand>
</feature>
<reference evidence="15 16" key="1">
    <citation type="journal article" date="2018" name="Genome Biol. Evol.">
        <title>Cladogenesis and Genomic Streamlining in Extracellular Endosymbionts of Tropical Stink Bugs.</title>
        <authorList>
            <person name="Otero-Bravo A."/>
            <person name="Goffredi S."/>
            <person name="Sabree Z.L."/>
        </authorList>
    </citation>
    <scope>NUCLEOTIDE SEQUENCE [LARGE SCALE GENOMIC DNA]</scope>
    <source>
        <strain evidence="15 16">SoEL</strain>
    </source>
</reference>
<dbReference type="PROSITE" id="PS51440">
    <property type="entry name" value="TIM_2"/>
    <property type="match status" value="1"/>
</dbReference>
<dbReference type="SUPFAM" id="SSF51351">
    <property type="entry name" value="Triosephosphate isomerase (TIM)"/>
    <property type="match status" value="1"/>
</dbReference>
<gene>
    <name evidence="13" type="primary">tpiA</name>
    <name evidence="15" type="ORF">CRV10_01520</name>
</gene>
<dbReference type="AlphaFoldDB" id="A0A2P5SX82"/>
<dbReference type="CDD" id="cd00311">
    <property type="entry name" value="TIM"/>
    <property type="match status" value="1"/>
</dbReference>
<dbReference type="PROSITE" id="PS00171">
    <property type="entry name" value="TIM_1"/>
    <property type="match status" value="1"/>
</dbReference>
<dbReference type="FunFam" id="3.20.20.70:FF:000020">
    <property type="entry name" value="Triosephosphate isomerase"/>
    <property type="match status" value="1"/>
</dbReference>
<proteinExistence type="inferred from homology"/>
<accession>A0A2P5SX82</accession>
<dbReference type="NCBIfam" id="TIGR00419">
    <property type="entry name" value="tim"/>
    <property type="match status" value="1"/>
</dbReference>
<comment type="subcellular location">
    <subcellularLocation>
        <location evidence="13 14">Cytoplasm</location>
    </subcellularLocation>
</comment>
<dbReference type="Gene3D" id="3.20.20.70">
    <property type="entry name" value="Aldolase class I"/>
    <property type="match status" value="1"/>
</dbReference>
<feature type="binding site" evidence="13">
    <location>
        <begin position="9"/>
        <end position="11"/>
    </location>
    <ligand>
        <name>substrate</name>
    </ligand>
</feature>
<dbReference type="InterPro" id="IPR035990">
    <property type="entry name" value="TIM_sf"/>
</dbReference>